<dbReference type="EMBL" id="MU251643">
    <property type="protein sequence ID" value="KAG9230810.1"/>
    <property type="molecule type" value="Genomic_DNA"/>
</dbReference>
<evidence type="ECO:0000313" key="2">
    <source>
        <dbReference type="Proteomes" id="UP000824998"/>
    </source>
</evidence>
<dbReference type="Proteomes" id="UP000824998">
    <property type="component" value="Unassembled WGS sequence"/>
</dbReference>
<protein>
    <submittedName>
        <fullName evidence="1">Uncharacterized protein</fullName>
    </submittedName>
</protein>
<accession>A0A9P7YCY8</accession>
<gene>
    <name evidence="1" type="ORF">BJ875DRAFT_518816</name>
</gene>
<comment type="caution">
    <text evidence="1">The sequence shown here is derived from an EMBL/GenBank/DDBJ whole genome shotgun (WGS) entry which is preliminary data.</text>
</comment>
<sequence length="256" mass="29119">MLTPPWKAPEGRFSETSDVIYPDFPYPLPTRLNHKIPPTKQATSSYTPTAMTGISYNNNGSKTIPLSTNKITVWGHQEEIKIEYWDEGTENDTKLASTTRRNTPTKKQTCKSTKEHMYKVRAENGWGGLANSSSGSIASKVAISKDSNYPIYRGQSAPRTKITKDIGYWVPQIEGHTSVERETERNKVKIDRGLQPHEKTMELIIRQDRVEFPDYGGLVMVDKRDNENYEGASFWKIVRSKIKKRKADDNFGDQSV</sequence>
<name>A0A9P7YCY8_9HELO</name>
<evidence type="ECO:0000313" key="1">
    <source>
        <dbReference type="EMBL" id="KAG9230810.1"/>
    </source>
</evidence>
<organism evidence="1 2">
    <name type="scientific">Amylocarpus encephaloides</name>
    <dbReference type="NCBI Taxonomy" id="45428"/>
    <lineage>
        <taxon>Eukaryota</taxon>
        <taxon>Fungi</taxon>
        <taxon>Dikarya</taxon>
        <taxon>Ascomycota</taxon>
        <taxon>Pezizomycotina</taxon>
        <taxon>Leotiomycetes</taxon>
        <taxon>Helotiales</taxon>
        <taxon>Helotiales incertae sedis</taxon>
        <taxon>Amylocarpus</taxon>
    </lineage>
</organism>
<dbReference type="AlphaFoldDB" id="A0A9P7YCY8"/>
<reference evidence="1" key="1">
    <citation type="journal article" date="2021" name="IMA Fungus">
        <title>Genomic characterization of three marine fungi, including Emericellopsis atlantica sp. nov. with signatures of a generalist lifestyle and marine biomass degradation.</title>
        <authorList>
            <person name="Hagestad O.C."/>
            <person name="Hou L."/>
            <person name="Andersen J.H."/>
            <person name="Hansen E.H."/>
            <person name="Altermark B."/>
            <person name="Li C."/>
            <person name="Kuhnert E."/>
            <person name="Cox R.J."/>
            <person name="Crous P.W."/>
            <person name="Spatafora J.W."/>
            <person name="Lail K."/>
            <person name="Amirebrahimi M."/>
            <person name="Lipzen A."/>
            <person name="Pangilinan J."/>
            <person name="Andreopoulos W."/>
            <person name="Hayes R.D."/>
            <person name="Ng V."/>
            <person name="Grigoriev I.V."/>
            <person name="Jackson S.A."/>
            <person name="Sutton T.D.S."/>
            <person name="Dobson A.D.W."/>
            <person name="Rama T."/>
        </authorList>
    </citation>
    <scope>NUCLEOTIDE SEQUENCE</scope>
    <source>
        <strain evidence="1">TRa018bII</strain>
    </source>
</reference>
<keyword evidence="2" id="KW-1185">Reference proteome</keyword>
<proteinExistence type="predicted"/>